<feature type="compositionally biased region" description="Basic and acidic residues" evidence="1">
    <location>
        <begin position="625"/>
        <end position="639"/>
    </location>
</feature>
<feature type="compositionally biased region" description="Basic and acidic residues" evidence="1">
    <location>
        <begin position="82"/>
        <end position="104"/>
    </location>
</feature>
<dbReference type="Pfam" id="PF12572">
    <property type="entry name" value="DUF3752"/>
    <property type="match status" value="1"/>
</dbReference>
<keyword evidence="4 5" id="KW-0413">Isomerase</keyword>
<gene>
    <name evidence="4 5 6" type="primary">LOC105425912</name>
</gene>
<evidence type="ECO:0000256" key="1">
    <source>
        <dbReference type="SAM" id="MobiDB-lite"/>
    </source>
</evidence>
<feature type="compositionally biased region" description="Basic and acidic residues" evidence="1">
    <location>
        <begin position="297"/>
        <end position="325"/>
    </location>
</feature>
<dbReference type="AlphaFoldDB" id="A0A6I9W916"/>
<feature type="compositionally biased region" description="Polar residues" evidence="1">
    <location>
        <begin position="107"/>
        <end position="121"/>
    </location>
</feature>
<feature type="region of interest" description="Disordered" evidence="1">
    <location>
        <begin position="604"/>
        <end position="639"/>
    </location>
</feature>
<name>A0A6I9W916_9HYME</name>
<sequence>MTAMDSDSESQDSDDGRRFRFEATRKDPIVPVDITDRIKSPKKHRSSRNENYRDRKERSKYESNSKTDDRDFRYSAKHSRHESRNSRQEDNKNLHKDYKEDRDASAGSATNDRGSRNSNGSDVKERLRDSKRQFDKDRNVHRAQRSQEHSYERNYHDERGSSDKYRSRYHERYKHRSRDRSRDRSYQSSRAKFSNDDHRSREDHGRYESSRKISAKENKSQNSREHSSPKNTERERSHSETRSSENAKQDSSIEAQKGLDLSQFDVLSETDENMSDGRNSRSRTSSPHSHKIKLKRHSEIRSESRATKRENDDGANERERWAEFKVKRRSHDPASSSNNNNPSAVSDSLFGSATSTTLLVTREIYMDSERKKSEYREEERVLTRDSVEYSSLEEKYSRIPNITLDETRLSEESMEQIGSTYGPLLPPGFVSNTSDTDELDSKTSNINDENKLNDEVDKEQVNFIGPCLPPRLNERRSVEQEDAAEADAVFGPALPPHLLQQQENDSRDRIIGPVLPSIAKSRDEDFTASPKSDDDCAIGPLPVDHPALKTSLVHEQLDLRAQRIRDEKYPEEIDLGSKREEWMTELPPAQAANLGLGPRKFKLRDGPDMSDRSCWTDTPVQKAQKQRDSEAKKFREPDNKHVNEFHKKEAHKSERHEKSLLEMHQSKIAKKKKKEEKEAKRTGVSTRRPFDRDIDLQVNRFDQAQKKTILMKAQLLDDRFSRGQI</sequence>
<feature type="region of interest" description="Disordered" evidence="1">
    <location>
        <begin position="516"/>
        <end position="536"/>
    </location>
</feature>
<feature type="compositionally biased region" description="Acidic residues" evidence="1">
    <location>
        <begin position="1"/>
        <end position="13"/>
    </location>
</feature>
<evidence type="ECO:0000313" key="3">
    <source>
        <dbReference type="Proteomes" id="UP000504615"/>
    </source>
</evidence>
<dbReference type="InterPro" id="IPR046331">
    <property type="entry name" value="GPAM1-like"/>
</dbReference>
<dbReference type="GO" id="GO:0016853">
    <property type="term" value="F:isomerase activity"/>
    <property type="evidence" value="ECO:0007669"/>
    <property type="project" value="UniProtKB-KW"/>
</dbReference>
<feature type="compositionally biased region" description="Basic and acidic residues" evidence="1">
    <location>
        <begin position="14"/>
        <end position="39"/>
    </location>
</feature>
<dbReference type="GeneID" id="105425912"/>
<evidence type="ECO:0000313" key="4">
    <source>
        <dbReference type="RefSeq" id="XP_011635217.1"/>
    </source>
</evidence>
<evidence type="ECO:0000313" key="6">
    <source>
        <dbReference type="RefSeq" id="XP_011635219.1"/>
    </source>
</evidence>
<feature type="compositionally biased region" description="Low complexity" evidence="1">
    <location>
        <begin position="333"/>
        <end position="348"/>
    </location>
</feature>
<feature type="compositionally biased region" description="Polar residues" evidence="1">
    <location>
        <begin position="349"/>
        <end position="359"/>
    </location>
</feature>
<feature type="region of interest" description="Disordered" evidence="1">
    <location>
        <begin position="664"/>
        <end position="689"/>
    </location>
</feature>
<dbReference type="RefSeq" id="XP_011635217.1">
    <property type="nucleotide sequence ID" value="XM_011636915.2"/>
</dbReference>
<feature type="compositionally biased region" description="Basic and acidic residues" evidence="1">
    <location>
        <begin position="47"/>
        <end position="74"/>
    </location>
</feature>
<feature type="compositionally biased region" description="Polar residues" evidence="1">
    <location>
        <begin position="613"/>
        <end position="623"/>
    </location>
</feature>
<dbReference type="OrthoDB" id="341477at2759"/>
<dbReference type="KEGG" id="pbar:105425912"/>
<feature type="domain" description="DUF3752" evidence="2">
    <location>
        <begin position="596"/>
        <end position="721"/>
    </location>
</feature>
<dbReference type="PANTHER" id="PTHR46370">
    <property type="entry name" value="GPALPP MOTIFS-CONTAINING PROTEIN 1"/>
    <property type="match status" value="1"/>
</dbReference>
<dbReference type="InterPro" id="IPR022226">
    <property type="entry name" value="DUF3752"/>
</dbReference>
<evidence type="ECO:0000259" key="2">
    <source>
        <dbReference type="Pfam" id="PF12572"/>
    </source>
</evidence>
<feature type="region of interest" description="Disordered" evidence="1">
    <location>
        <begin position="1"/>
        <end position="387"/>
    </location>
</feature>
<keyword evidence="3" id="KW-1185">Reference proteome</keyword>
<feature type="compositionally biased region" description="Basic and acidic residues" evidence="1">
    <location>
        <begin position="193"/>
        <end position="248"/>
    </location>
</feature>
<dbReference type="RefSeq" id="XP_011635218.1">
    <property type="nucleotide sequence ID" value="XM_011636916.2"/>
</dbReference>
<organism evidence="3 4">
    <name type="scientific">Pogonomyrmex barbatus</name>
    <name type="common">red harvester ant</name>
    <dbReference type="NCBI Taxonomy" id="144034"/>
    <lineage>
        <taxon>Eukaryota</taxon>
        <taxon>Metazoa</taxon>
        <taxon>Ecdysozoa</taxon>
        <taxon>Arthropoda</taxon>
        <taxon>Hexapoda</taxon>
        <taxon>Insecta</taxon>
        <taxon>Pterygota</taxon>
        <taxon>Neoptera</taxon>
        <taxon>Endopterygota</taxon>
        <taxon>Hymenoptera</taxon>
        <taxon>Apocrita</taxon>
        <taxon>Aculeata</taxon>
        <taxon>Formicoidea</taxon>
        <taxon>Formicidae</taxon>
        <taxon>Myrmicinae</taxon>
        <taxon>Pogonomyrmex</taxon>
    </lineage>
</organism>
<dbReference type="RefSeq" id="XP_011635219.1">
    <property type="nucleotide sequence ID" value="XM_011636917.2"/>
</dbReference>
<dbReference type="Proteomes" id="UP000504615">
    <property type="component" value="Unplaced"/>
</dbReference>
<feature type="region of interest" description="Disordered" evidence="1">
    <location>
        <begin position="407"/>
        <end position="452"/>
    </location>
</feature>
<reference evidence="4 5" key="1">
    <citation type="submission" date="2025-04" db="UniProtKB">
        <authorList>
            <consortium name="RefSeq"/>
        </authorList>
    </citation>
    <scope>IDENTIFICATION</scope>
</reference>
<feature type="compositionally biased region" description="Basic and acidic residues" evidence="1">
    <location>
        <begin position="122"/>
        <end position="170"/>
    </location>
</feature>
<feature type="compositionally biased region" description="Basic and acidic residues" evidence="1">
    <location>
        <begin position="364"/>
        <end position="387"/>
    </location>
</feature>
<evidence type="ECO:0000313" key="5">
    <source>
        <dbReference type="RefSeq" id="XP_011635218.1"/>
    </source>
</evidence>
<feature type="region of interest" description="Disordered" evidence="1">
    <location>
        <begin position="475"/>
        <end position="494"/>
    </location>
</feature>
<protein>
    <submittedName>
        <fullName evidence="4 5">Peptidyl-prolyl cis-trans isomerase G</fullName>
    </submittedName>
</protein>
<dbReference type="PANTHER" id="PTHR46370:SF1">
    <property type="entry name" value="GPALPP MOTIFS-CONTAINING PROTEIN 1"/>
    <property type="match status" value="1"/>
</dbReference>
<proteinExistence type="predicted"/>
<accession>A0A6I9W916</accession>